<evidence type="ECO:0000313" key="2">
    <source>
        <dbReference type="Proteomes" id="UP000095008"/>
    </source>
</evidence>
<dbReference type="EMBL" id="LWRY01000241">
    <property type="protein sequence ID" value="OCX68975.1"/>
    <property type="molecule type" value="Genomic_DNA"/>
</dbReference>
<gene>
    <name evidence="1" type="ORF">A6M23_16500</name>
</gene>
<sequence length="112" mass="12602">MIGRLLCFLDERVQHDDALAHHEAVERPAYPRSPAWPEFKESIAEGAGVRQAKVRAVFGEQLDKAGVVREDIDWPGLDLSKHAFMEVLDLKRHGNMLPNMLTLRKASVCLDA</sequence>
<proteinExistence type="predicted"/>
<keyword evidence="2" id="KW-1185">Reference proteome</keyword>
<reference evidence="1" key="1">
    <citation type="journal article" date="2016" name="Int. J. Mol. Sci.">
        <title>Comparative genomics of the extreme acidophile Acidithiobacillus thiooxidans reveals intraspecific divergence and niche adaptation.</title>
        <authorList>
            <person name="Zhang X."/>
            <person name="Feng X."/>
            <person name="Tao J."/>
            <person name="Ma L."/>
            <person name="Xiao Y."/>
            <person name="Liang Y."/>
            <person name="Liu X."/>
            <person name="Yin H."/>
        </authorList>
    </citation>
    <scope>NUCLEOTIDE SEQUENCE [LARGE SCALE GENOMIC DNA]</scope>
    <source>
        <strain evidence="1">DXS-W</strain>
    </source>
</reference>
<dbReference type="Proteomes" id="UP000095008">
    <property type="component" value="Unassembled WGS sequence"/>
</dbReference>
<name>A0A1C2IZN4_ACITH</name>
<evidence type="ECO:0000313" key="1">
    <source>
        <dbReference type="EMBL" id="OCX68975.1"/>
    </source>
</evidence>
<comment type="caution">
    <text evidence="1">The sequence shown here is derived from an EMBL/GenBank/DDBJ whole genome shotgun (WGS) entry which is preliminary data.</text>
</comment>
<accession>A0A1C2IZN4</accession>
<organism evidence="1 2">
    <name type="scientific">Acidithiobacillus thiooxidans</name>
    <name type="common">Thiobacillus thiooxidans</name>
    <dbReference type="NCBI Taxonomy" id="930"/>
    <lineage>
        <taxon>Bacteria</taxon>
        <taxon>Pseudomonadati</taxon>
        <taxon>Pseudomonadota</taxon>
        <taxon>Acidithiobacillia</taxon>
        <taxon>Acidithiobacillales</taxon>
        <taxon>Acidithiobacillaceae</taxon>
        <taxon>Acidithiobacillus</taxon>
    </lineage>
</organism>
<dbReference type="AlphaFoldDB" id="A0A1C2IZN4"/>
<protein>
    <submittedName>
        <fullName evidence="1">Uncharacterized protein</fullName>
    </submittedName>
</protein>